<reference evidence="12" key="2">
    <citation type="journal article" date="2021" name="PeerJ">
        <title>Extensive microbial diversity within the chicken gut microbiome revealed by metagenomics and culture.</title>
        <authorList>
            <person name="Gilroy R."/>
            <person name="Ravi A."/>
            <person name="Getino M."/>
            <person name="Pursley I."/>
            <person name="Horton D.L."/>
            <person name="Alikhan N.F."/>
            <person name="Baker D."/>
            <person name="Gharbi K."/>
            <person name="Hall N."/>
            <person name="Watson M."/>
            <person name="Adriaenssens E.M."/>
            <person name="Foster-Nyarko E."/>
            <person name="Jarju S."/>
            <person name="Secka A."/>
            <person name="Antonio M."/>
            <person name="Oren A."/>
            <person name="Chaudhuri R.R."/>
            <person name="La Ragione R."/>
            <person name="Hildebrand F."/>
            <person name="Pallen M.J."/>
        </authorList>
    </citation>
    <scope>NUCLEOTIDE SEQUENCE</scope>
    <source>
        <strain evidence="12">CHK195-11698</strain>
    </source>
</reference>
<name>A0A9D1KZT3_9FIRM</name>
<reference evidence="12" key="1">
    <citation type="submission" date="2020-10" db="EMBL/GenBank/DDBJ databases">
        <authorList>
            <person name="Gilroy R."/>
        </authorList>
    </citation>
    <scope>NUCLEOTIDE SEQUENCE</scope>
    <source>
        <strain evidence="12">CHK195-11698</strain>
    </source>
</reference>
<keyword evidence="8" id="KW-0131">Cell cycle</keyword>
<dbReference type="InterPro" id="IPR037041">
    <property type="entry name" value="Trigger_fac_C_sf"/>
</dbReference>
<keyword evidence="5 10" id="KW-0697">Rotamase</keyword>
<evidence type="ECO:0000256" key="4">
    <source>
        <dbReference type="ARBA" id="ARBA00022618"/>
    </source>
</evidence>
<evidence type="ECO:0000256" key="3">
    <source>
        <dbReference type="ARBA" id="ARBA00005464"/>
    </source>
</evidence>
<dbReference type="GO" id="GO:0051301">
    <property type="term" value="P:cell division"/>
    <property type="evidence" value="ECO:0007669"/>
    <property type="project" value="UniProtKB-KW"/>
</dbReference>
<evidence type="ECO:0000313" key="12">
    <source>
        <dbReference type="EMBL" id="HIU13059.1"/>
    </source>
</evidence>
<evidence type="ECO:0000256" key="10">
    <source>
        <dbReference type="PROSITE-ProRule" id="PRU00277"/>
    </source>
</evidence>
<evidence type="ECO:0000256" key="6">
    <source>
        <dbReference type="ARBA" id="ARBA00023186"/>
    </source>
</evidence>
<gene>
    <name evidence="12" type="primary">tig</name>
    <name evidence="12" type="ORF">IAD15_03205</name>
</gene>
<dbReference type="InterPro" id="IPR001179">
    <property type="entry name" value="PPIase_FKBP_dom"/>
</dbReference>
<dbReference type="GO" id="GO:0015031">
    <property type="term" value="P:protein transport"/>
    <property type="evidence" value="ECO:0007669"/>
    <property type="project" value="InterPro"/>
</dbReference>
<dbReference type="AlphaFoldDB" id="A0A9D1KZT3"/>
<dbReference type="InterPro" id="IPR005215">
    <property type="entry name" value="Trig_fac"/>
</dbReference>
<proteinExistence type="inferred from homology"/>
<comment type="catalytic activity">
    <reaction evidence="1 10">
        <text>[protein]-peptidylproline (omega=180) = [protein]-peptidylproline (omega=0)</text>
        <dbReference type="Rhea" id="RHEA:16237"/>
        <dbReference type="Rhea" id="RHEA-COMP:10747"/>
        <dbReference type="Rhea" id="RHEA-COMP:10748"/>
        <dbReference type="ChEBI" id="CHEBI:83833"/>
        <dbReference type="ChEBI" id="CHEBI:83834"/>
        <dbReference type="EC" id="5.2.1.8"/>
    </reaction>
</comment>
<dbReference type="InterPro" id="IPR008880">
    <property type="entry name" value="Trigger_fac_C"/>
</dbReference>
<keyword evidence="6" id="KW-0143">Chaperone</keyword>
<evidence type="ECO:0000256" key="7">
    <source>
        <dbReference type="ARBA" id="ARBA00023235"/>
    </source>
</evidence>
<dbReference type="EMBL" id="DVMJ01000022">
    <property type="protein sequence ID" value="HIU13059.1"/>
    <property type="molecule type" value="Genomic_DNA"/>
</dbReference>
<accession>A0A9D1KZT3</accession>
<dbReference type="Proteomes" id="UP000824175">
    <property type="component" value="Unassembled WGS sequence"/>
</dbReference>
<dbReference type="Gene3D" id="3.10.50.40">
    <property type="match status" value="1"/>
</dbReference>
<feature type="domain" description="PPIase FKBP-type" evidence="11">
    <location>
        <begin position="51"/>
        <end position="131"/>
    </location>
</feature>
<comment type="similarity">
    <text evidence="3">Belongs to the FKBP-type PPIase family. Tig subfamily.</text>
</comment>
<dbReference type="EC" id="5.2.1.8" evidence="10"/>
<organism evidence="12 13">
    <name type="scientific">Candidatus Fimiplasma intestinipullorum</name>
    <dbReference type="NCBI Taxonomy" id="2840825"/>
    <lineage>
        <taxon>Bacteria</taxon>
        <taxon>Bacillati</taxon>
        <taxon>Bacillota</taxon>
        <taxon>Clostridia</taxon>
        <taxon>Eubacteriales</taxon>
        <taxon>Candidatus Fimiplasma</taxon>
    </lineage>
</organism>
<dbReference type="Pfam" id="PF05698">
    <property type="entry name" value="Trigger_C"/>
    <property type="match status" value="1"/>
</dbReference>
<evidence type="ECO:0000256" key="2">
    <source>
        <dbReference type="ARBA" id="ARBA00004496"/>
    </source>
</evidence>
<sequence>MSKVIKLGNYKGIQATVHIRPVTQSEIDREVQLFLDERATLKSKLGPVVEGDLTTIDFEGFKDGVPFEGGKAEGFQLEIGSGQFIPGFEEQMIGMERGETRDLHLTFPANYPAPELAGAPVIFKVKLHAIQTKEQPVLDDAFIMSLGAPEIKNVDDFLAAVKASLAAKHADEQQTEKENAVLGALIDSSEVEISEEDTARAIEQHLTHIEMQLASQQMTLEQYLTIMGMDEASLRQQIIPVAKQQAKFEAIIDEVIKVEGLETSDDEVNTQIDLLAQNNQISREDVLGKIDPADLKRDFTRVKASQLILNHAQFTEIENDA</sequence>
<evidence type="ECO:0000256" key="1">
    <source>
        <dbReference type="ARBA" id="ARBA00000971"/>
    </source>
</evidence>
<dbReference type="PROSITE" id="PS50059">
    <property type="entry name" value="FKBP_PPIASE"/>
    <property type="match status" value="1"/>
</dbReference>
<dbReference type="Pfam" id="PF00254">
    <property type="entry name" value="FKBP_C"/>
    <property type="match status" value="1"/>
</dbReference>
<dbReference type="GO" id="GO:0006457">
    <property type="term" value="P:protein folding"/>
    <property type="evidence" value="ECO:0007669"/>
    <property type="project" value="InterPro"/>
</dbReference>
<comment type="caution">
    <text evidence="12">The sequence shown here is derived from an EMBL/GenBank/DDBJ whole genome shotgun (WGS) entry which is preliminary data.</text>
</comment>
<dbReference type="GO" id="GO:0005737">
    <property type="term" value="C:cytoplasm"/>
    <property type="evidence" value="ECO:0007669"/>
    <property type="project" value="UniProtKB-SubCell"/>
</dbReference>
<dbReference type="NCBIfam" id="TIGR00115">
    <property type="entry name" value="tig"/>
    <property type="match status" value="1"/>
</dbReference>
<evidence type="ECO:0000256" key="9">
    <source>
        <dbReference type="ARBA" id="ARBA00024849"/>
    </source>
</evidence>
<keyword evidence="4" id="KW-0132">Cell division</keyword>
<protein>
    <recommendedName>
        <fullName evidence="10">peptidylprolyl isomerase</fullName>
        <ecNumber evidence="10">5.2.1.8</ecNumber>
    </recommendedName>
</protein>
<dbReference type="InterPro" id="IPR046357">
    <property type="entry name" value="PPIase_dom_sf"/>
</dbReference>
<comment type="subcellular location">
    <subcellularLocation>
        <location evidence="2">Cytoplasm</location>
    </subcellularLocation>
</comment>
<dbReference type="GO" id="GO:0003755">
    <property type="term" value="F:peptidyl-prolyl cis-trans isomerase activity"/>
    <property type="evidence" value="ECO:0007669"/>
    <property type="project" value="UniProtKB-KW"/>
</dbReference>
<evidence type="ECO:0000256" key="8">
    <source>
        <dbReference type="ARBA" id="ARBA00023306"/>
    </source>
</evidence>
<dbReference type="FunFam" id="3.10.50.40:FF:000001">
    <property type="entry name" value="Trigger factor"/>
    <property type="match status" value="1"/>
</dbReference>
<evidence type="ECO:0000256" key="5">
    <source>
        <dbReference type="ARBA" id="ARBA00023110"/>
    </source>
</evidence>
<evidence type="ECO:0000259" key="11">
    <source>
        <dbReference type="PROSITE" id="PS50059"/>
    </source>
</evidence>
<comment type="function">
    <text evidence="9">Involved in protein export. Acts as a chaperone by maintaining the newly synthesized protein in an open conformation. Functions as a peptidyl-prolyl cis-trans isomerase.</text>
</comment>
<dbReference type="SUPFAM" id="SSF54534">
    <property type="entry name" value="FKBP-like"/>
    <property type="match status" value="1"/>
</dbReference>
<evidence type="ECO:0000313" key="13">
    <source>
        <dbReference type="Proteomes" id="UP000824175"/>
    </source>
</evidence>
<dbReference type="Gene3D" id="1.10.3120.10">
    <property type="entry name" value="Trigger factor, C-terminal domain"/>
    <property type="match status" value="1"/>
</dbReference>
<dbReference type="InterPro" id="IPR027304">
    <property type="entry name" value="Trigger_fact/SurA_dom_sf"/>
</dbReference>
<keyword evidence="7 10" id="KW-0413">Isomerase</keyword>
<dbReference type="SUPFAM" id="SSF109998">
    <property type="entry name" value="Triger factor/SurA peptide-binding domain-like"/>
    <property type="match status" value="1"/>
</dbReference>